<sequence length="325" mass="37054">MEKPNERRPSTKIQWHPAFCAAAELELRFNKDDLEFKREYNLSKKPLQMDLLIIEKRKGVQIQNEIGKIFRAHNIIEFKSPDDNLTIDDFIKTLGYAYLYKGLGDHVNQIPLGELTVSLFRASSPKGLLTQLSEYGFSIQEHTPGIYYINGFAIPMQIVVTNELNSKNHESLKVLSKNANTDDIHRFTRFAQSFTEPGDKEKADAVLQVSVAANRKNYDKVRRTSDMCEALRELMKEEIEEELKKSRDKAIQEGLAQGLEQGLEQGIEQGIEQGLQQGIEQGIEQGRINQLIDLVMQNLLPIETAAQCAKMTLDEFKVAIEKKEN</sequence>
<evidence type="ECO:0008006" key="3">
    <source>
        <dbReference type="Google" id="ProtNLM"/>
    </source>
</evidence>
<organism evidence="1 2">
    <name type="scientific">Anthropogastromicrobium aceti</name>
    <dbReference type="NCBI Taxonomy" id="2981768"/>
    <lineage>
        <taxon>Bacteria</taxon>
        <taxon>Bacillati</taxon>
        <taxon>Bacillota</taxon>
        <taxon>Clostridia</taxon>
        <taxon>Lachnospirales</taxon>
        <taxon>Lachnospiraceae</taxon>
        <taxon>Anthropogastromicrobium</taxon>
    </lineage>
</organism>
<dbReference type="Proteomes" id="UP001198200">
    <property type="component" value="Unassembled WGS sequence"/>
</dbReference>
<protein>
    <recommendedName>
        <fullName evidence="3">Flagellar assembly protein H</fullName>
    </recommendedName>
</protein>
<evidence type="ECO:0000313" key="1">
    <source>
        <dbReference type="EMBL" id="MCC2221853.1"/>
    </source>
</evidence>
<proteinExistence type="predicted"/>
<name>A0AAE3E3Z9_9FIRM</name>
<dbReference type="RefSeq" id="WP_308731871.1">
    <property type="nucleotide sequence ID" value="NZ_JAJEQN010000022.1"/>
</dbReference>
<evidence type="ECO:0000313" key="2">
    <source>
        <dbReference type="Proteomes" id="UP001198200"/>
    </source>
</evidence>
<accession>A0AAE3E3Z9</accession>
<reference evidence="1 2" key="1">
    <citation type="submission" date="2021-10" db="EMBL/GenBank/DDBJ databases">
        <title>Anaerobic single-cell dispensing facilitates the cultivation of human gut bacteria.</title>
        <authorList>
            <person name="Afrizal A."/>
        </authorList>
    </citation>
    <scope>NUCLEOTIDE SEQUENCE [LARGE SCALE GENOMIC DNA]</scope>
    <source>
        <strain evidence="1 2">CLA-AA-H224</strain>
    </source>
</reference>
<keyword evidence="2" id="KW-1185">Reference proteome</keyword>
<dbReference type="EMBL" id="JAJEQN010000022">
    <property type="protein sequence ID" value="MCC2221853.1"/>
    <property type="molecule type" value="Genomic_DNA"/>
</dbReference>
<gene>
    <name evidence="1" type="ORF">LKD48_09435</name>
</gene>
<dbReference type="AlphaFoldDB" id="A0AAE3E3Z9"/>
<comment type="caution">
    <text evidence="1">The sequence shown here is derived from an EMBL/GenBank/DDBJ whole genome shotgun (WGS) entry which is preliminary data.</text>
</comment>